<protein>
    <recommendedName>
        <fullName evidence="6">SURF1-like protein</fullName>
    </recommendedName>
</protein>
<dbReference type="CDD" id="cd06662">
    <property type="entry name" value="SURF1"/>
    <property type="match status" value="1"/>
</dbReference>
<evidence type="ECO:0000256" key="1">
    <source>
        <dbReference type="ARBA" id="ARBA00004370"/>
    </source>
</evidence>
<reference evidence="8" key="1">
    <citation type="submission" date="2016-11" db="EMBL/GenBank/DDBJ databases">
        <authorList>
            <person name="Varghese N."/>
            <person name="Submissions S."/>
        </authorList>
    </citation>
    <scope>NUCLEOTIDE SEQUENCE [LARGE SCALE GENOMIC DNA]</scope>
    <source>
        <strain evidence="8">CGMCC 1.8995</strain>
    </source>
</reference>
<comment type="similarity">
    <text evidence="2 6">Belongs to the SURF1 family.</text>
</comment>
<dbReference type="AlphaFoldDB" id="A0A1M5FF53"/>
<name>A0A1M5FF53_9ALTE</name>
<evidence type="ECO:0000313" key="7">
    <source>
        <dbReference type="EMBL" id="SHF89731.1"/>
    </source>
</evidence>
<dbReference type="PANTHER" id="PTHR23427:SF2">
    <property type="entry name" value="SURFEIT LOCUS PROTEIN 1"/>
    <property type="match status" value="1"/>
</dbReference>
<evidence type="ECO:0000256" key="6">
    <source>
        <dbReference type="RuleBase" id="RU363076"/>
    </source>
</evidence>
<evidence type="ECO:0000256" key="3">
    <source>
        <dbReference type="ARBA" id="ARBA00022692"/>
    </source>
</evidence>
<keyword evidence="8" id="KW-1185">Reference proteome</keyword>
<evidence type="ECO:0000313" key="8">
    <source>
        <dbReference type="Proteomes" id="UP000184520"/>
    </source>
</evidence>
<feature type="transmembrane region" description="Helical" evidence="6">
    <location>
        <begin position="20"/>
        <end position="42"/>
    </location>
</feature>
<evidence type="ECO:0000256" key="2">
    <source>
        <dbReference type="ARBA" id="ARBA00007165"/>
    </source>
</evidence>
<dbReference type="InterPro" id="IPR002994">
    <property type="entry name" value="Surf1/Shy1"/>
</dbReference>
<dbReference type="Proteomes" id="UP000184520">
    <property type="component" value="Unassembled WGS sequence"/>
</dbReference>
<proteinExistence type="inferred from homology"/>
<dbReference type="STRING" id="634436.SAMN05216361_0802"/>
<dbReference type="GO" id="GO:0005886">
    <property type="term" value="C:plasma membrane"/>
    <property type="evidence" value="ECO:0007669"/>
    <property type="project" value="UniProtKB-SubCell"/>
</dbReference>
<evidence type="ECO:0000256" key="5">
    <source>
        <dbReference type="ARBA" id="ARBA00023136"/>
    </source>
</evidence>
<dbReference type="EMBL" id="FQWD01000001">
    <property type="protein sequence ID" value="SHF89731.1"/>
    <property type="molecule type" value="Genomic_DNA"/>
</dbReference>
<dbReference type="PANTHER" id="PTHR23427">
    <property type="entry name" value="SURFEIT LOCUS PROTEIN"/>
    <property type="match status" value="1"/>
</dbReference>
<organism evidence="7 8">
    <name type="scientific">Marisediminitalea aggregata</name>
    <dbReference type="NCBI Taxonomy" id="634436"/>
    <lineage>
        <taxon>Bacteria</taxon>
        <taxon>Pseudomonadati</taxon>
        <taxon>Pseudomonadota</taxon>
        <taxon>Gammaproteobacteria</taxon>
        <taxon>Alteromonadales</taxon>
        <taxon>Alteromonadaceae</taxon>
        <taxon>Marisediminitalea</taxon>
    </lineage>
</organism>
<sequence>MQLTPANDKSERVSGSSWPVLATLITLVAVAVMVSLGCWQLARMDQKQQRLHSIAQKEAQAPMQVFEALQSFSEVRDVPVRFVGQVDATRVILLDNQIYQGKPGYGVIVPVRSEGQQFLTNLGWVAAPSQRDQLPVIQLPSQPVTVDGVISVPGNNRLISETATQFNTFPLRLQQIDIAKLNLQWGTSMPNILVQRIASTPDLAGFTPNWQAVVMPPEKHLGYAIQWFGLALAAVVIFFSVLLRRVKNNDNHGTNTRKT</sequence>
<accession>A0A1M5FF53</accession>
<dbReference type="RefSeq" id="WP_073318075.1">
    <property type="nucleotide sequence ID" value="NZ_FQWD01000001.1"/>
</dbReference>
<keyword evidence="3 6" id="KW-0812">Transmembrane</keyword>
<keyword evidence="4 6" id="KW-1133">Transmembrane helix</keyword>
<comment type="subcellular location">
    <subcellularLocation>
        <location evidence="6">Cell membrane</location>
        <topology evidence="6">Multi-pass membrane protein</topology>
    </subcellularLocation>
    <subcellularLocation>
        <location evidence="1">Membrane</location>
    </subcellularLocation>
</comment>
<evidence type="ECO:0000256" key="4">
    <source>
        <dbReference type="ARBA" id="ARBA00022989"/>
    </source>
</evidence>
<keyword evidence="6" id="KW-1003">Cell membrane</keyword>
<dbReference type="InterPro" id="IPR045214">
    <property type="entry name" value="Surf1/Surf4"/>
</dbReference>
<dbReference type="PROSITE" id="PS50895">
    <property type="entry name" value="SURF1"/>
    <property type="match status" value="1"/>
</dbReference>
<feature type="transmembrane region" description="Helical" evidence="6">
    <location>
        <begin position="221"/>
        <end position="243"/>
    </location>
</feature>
<keyword evidence="5 6" id="KW-0472">Membrane</keyword>
<gene>
    <name evidence="7" type="ORF">SAMN05216361_0802</name>
</gene>
<dbReference type="Pfam" id="PF02104">
    <property type="entry name" value="SURF1"/>
    <property type="match status" value="1"/>
</dbReference>